<keyword evidence="1" id="KW-0472">Membrane</keyword>
<dbReference type="GeneID" id="100206956"/>
<sequence length="639" mass="75483">MFRKLENTKDHLLYENKFGTTAIDVDDENDFYNEKPLKRKDISLWFIDAVVLVVEHLQYYAVLLSFSDHWEWPINWIKATSFTLLFNFDTWEFYKVFTGAFNHSASSYVDSSNLKFNYMRYFALWILTLVLISACFVFIYVKWMSRRPLYLLLYIARWKRVMFVVLQLLSIPFGVVGARIFHCRLNENVYVMDVNNATQCLNVSHLFLAIFVSLIFFIWFLCYPYLLRKWILEQIFSGDRARHEGYLQLKEAEYEQGLNKLWELNQYHLFSSFQRSWVFYNQWKFTFKFALIVAFAFSIRAEFWSSAIVTLLFFIATLTVLIQQPFRVRCFNFMLAMCHFVLFCNSLIGNFTVRPPWVILENFQIVSFLRYPTILQMLEAINIVWLLFAFLWIVYLFILNNSLLTKGKIWPRLSYSSTKVIGNNTMKYLMASLKALQTLKNSTRTIPLFAPVHELAHEIKVINAFCREAEILSDPTHDTLWDLLDELIEAHNELSLVSVFGMSVKSSIRETSEEFIKLMPSFHKRLMQREYDFILISPLKRRILLKMYTLGVFMSRISKKKKTTSLDSPKLFDSLSINTEIGFSSGTSIQWDSELLRSESNDKHHQDIDGMLSANNKVVSDNKQNRVVFIDEFSDEEPF</sequence>
<keyword evidence="1" id="KW-1133">Transmembrane helix</keyword>
<evidence type="ECO:0000313" key="2">
    <source>
        <dbReference type="Proteomes" id="UP001652625"/>
    </source>
</evidence>
<feature type="transmembrane region" description="Helical" evidence="1">
    <location>
        <begin position="161"/>
        <end position="182"/>
    </location>
</feature>
<evidence type="ECO:0000256" key="1">
    <source>
        <dbReference type="SAM" id="Phobius"/>
    </source>
</evidence>
<feature type="transmembrane region" description="Helical" evidence="1">
    <location>
        <begin position="42"/>
        <end position="62"/>
    </location>
</feature>
<keyword evidence="2" id="KW-1185">Reference proteome</keyword>
<feature type="transmembrane region" description="Helical" evidence="1">
    <location>
        <begin position="277"/>
        <end position="297"/>
    </location>
</feature>
<reference evidence="3" key="1">
    <citation type="submission" date="2025-08" db="UniProtKB">
        <authorList>
            <consortium name="RefSeq"/>
        </authorList>
    </citation>
    <scope>IDENTIFICATION</scope>
</reference>
<feature type="transmembrane region" description="Helical" evidence="1">
    <location>
        <begin position="202"/>
        <end position="226"/>
    </location>
</feature>
<proteinExistence type="predicted"/>
<organism evidence="2 3">
    <name type="scientific">Hydra vulgaris</name>
    <name type="common">Hydra</name>
    <name type="synonym">Hydra attenuata</name>
    <dbReference type="NCBI Taxonomy" id="6087"/>
    <lineage>
        <taxon>Eukaryota</taxon>
        <taxon>Metazoa</taxon>
        <taxon>Cnidaria</taxon>
        <taxon>Hydrozoa</taxon>
        <taxon>Hydroidolina</taxon>
        <taxon>Anthoathecata</taxon>
        <taxon>Aplanulata</taxon>
        <taxon>Hydridae</taxon>
        <taxon>Hydra</taxon>
    </lineage>
</organism>
<dbReference type="Proteomes" id="UP001652625">
    <property type="component" value="Chromosome 07"/>
</dbReference>
<feature type="transmembrane region" description="Helical" evidence="1">
    <location>
        <begin position="303"/>
        <end position="321"/>
    </location>
</feature>
<feature type="transmembrane region" description="Helical" evidence="1">
    <location>
        <begin position="373"/>
        <end position="398"/>
    </location>
</feature>
<evidence type="ECO:0000313" key="3">
    <source>
        <dbReference type="RefSeq" id="XP_065657449.1"/>
    </source>
</evidence>
<accession>A0ABM4C767</accession>
<feature type="transmembrane region" description="Helical" evidence="1">
    <location>
        <begin position="333"/>
        <end position="353"/>
    </location>
</feature>
<protein>
    <submittedName>
        <fullName evidence="3">Uncharacterized protein LOC100206956</fullName>
    </submittedName>
</protein>
<keyword evidence="1" id="KW-0812">Transmembrane</keyword>
<dbReference type="RefSeq" id="XP_065657449.1">
    <property type="nucleotide sequence ID" value="XM_065801377.1"/>
</dbReference>
<gene>
    <name evidence="3" type="primary">LOC100206956</name>
</gene>
<name>A0ABM4C767_HYDVU</name>
<feature type="transmembrane region" description="Helical" evidence="1">
    <location>
        <begin position="122"/>
        <end position="141"/>
    </location>
</feature>